<organism evidence="2 3">
    <name type="scientific">Ancylobacter amanitiformis</name>
    <dbReference type="NCBI Taxonomy" id="217069"/>
    <lineage>
        <taxon>Bacteria</taxon>
        <taxon>Pseudomonadati</taxon>
        <taxon>Pseudomonadota</taxon>
        <taxon>Alphaproteobacteria</taxon>
        <taxon>Hyphomicrobiales</taxon>
        <taxon>Xanthobacteraceae</taxon>
        <taxon>Ancylobacter</taxon>
    </lineage>
</organism>
<sequence>MTIIIFGAIVVIILVATVRILAGWFLPAHVAAGLGRAIGGTFEFVGKLSIVLLCLGIIGLIIAAMLH</sequence>
<feature type="transmembrane region" description="Helical" evidence="1">
    <location>
        <begin position="5"/>
        <end position="26"/>
    </location>
</feature>
<keyword evidence="1" id="KW-1133">Transmembrane helix</keyword>
<keyword evidence="1" id="KW-0472">Membrane</keyword>
<gene>
    <name evidence="2" type="ORF">QOZ99_001801</name>
</gene>
<dbReference type="EMBL" id="JAUSVR010000004">
    <property type="protein sequence ID" value="MDQ0510913.1"/>
    <property type="molecule type" value="Genomic_DNA"/>
</dbReference>
<dbReference type="RefSeq" id="WP_306889629.1">
    <property type="nucleotide sequence ID" value="NZ_JAUSVR010000004.1"/>
</dbReference>
<protein>
    <submittedName>
        <fullName evidence="2">Tic20 family protein</fullName>
    </submittedName>
</protein>
<proteinExistence type="predicted"/>
<evidence type="ECO:0000256" key="1">
    <source>
        <dbReference type="SAM" id="Phobius"/>
    </source>
</evidence>
<name>A0ABU0LQQ0_9HYPH</name>
<evidence type="ECO:0000313" key="2">
    <source>
        <dbReference type="EMBL" id="MDQ0510913.1"/>
    </source>
</evidence>
<dbReference type="Proteomes" id="UP001235094">
    <property type="component" value="Unassembled WGS sequence"/>
</dbReference>
<keyword evidence="1" id="KW-0812">Transmembrane</keyword>
<keyword evidence="3" id="KW-1185">Reference proteome</keyword>
<evidence type="ECO:0000313" key="3">
    <source>
        <dbReference type="Proteomes" id="UP001235094"/>
    </source>
</evidence>
<comment type="caution">
    <text evidence="2">The sequence shown here is derived from an EMBL/GenBank/DDBJ whole genome shotgun (WGS) entry which is preliminary data.</text>
</comment>
<accession>A0ABU0LQQ0</accession>
<reference evidence="2 3" key="1">
    <citation type="submission" date="2023-07" db="EMBL/GenBank/DDBJ databases">
        <title>Genomic Encyclopedia of Type Strains, Phase IV (KMG-IV): sequencing the most valuable type-strain genomes for metagenomic binning, comparative biology and taxonomic classification.</title>
        <authorList>
            <person name="Goeker M."/>
        </authorList>
    </citation>
    <scope>NUCLEOTIDE SEQUENCE [LARGE SCALE GENOMIC DNA]</scope>
    <source>
        <strain evidence="2 3">DSM 15561</strain>
    </source>
</reference>
<feature type="transmembrane region" description="Helical" evidence="1">
    <location>
        <begin position="46"/>
        <end position="66"/>
    </location>
</feature>